<dbReference type="InterPro" id="IPR032821">
    <property type="entry name" value="PKS_assoc"/>
</dbReference>
<dbReference type="InterPro" id="IPR042104">
    <property type="entry name" value="PKS_dehydratase_sf"/>
</dbReference>
<dbReference type="SUPFAM" id="SSF52151">
    <property type="entry name" value="FabD/lysophospholipase-like"/>
    <property type="match status" value="1"/>
</dbReference>
<dbReference type="Pfam" id="PF08659">
    <property type="entry name" value="KR"/>
    <property type="match status" value="1"/>
</dbReference>
<dbReference type="InterPro" id="IPR009081">
    <property type="entry name" value="PP-bd_ACP"/>
</dbReference>
<comment type="pathway">
    <text evidence="2">Antibiotic biosynthesis.</text>
</comment>
<dbReference type="CDD" id="cd05235">
    <property type="entry name" value="SDR_e1"/>
    <property type="match status" value="1"/>
</dbReference>
<dbReference type="SUPFAM" id="SSF47336">
    <property type="entry name" value="ACP-like"/>
    <property type="match status" value="1"/>
</dbReference>
<dbReference type="Pfam" id="PF14765">
    <property type="entry name" value="PS-DH"/>
    <property type="match status" value="1"/>
</dbReference>
<evidence type="ECO:0000256" key="8">
    <source>
        <dbReference type="ARBA" id="ARBA00023315"/>
    </source>
</evidence>
<keyword evidence="5" id="KW-0808">Transferase</keyword>
<dbReference type="InterPro" id="IPR049551">
    <property type="entry name" value="PKS_DH_C"/>
</dbReference>
<evidence type="ECO:0000256" key="5">
    <source>
        <dbReference type="ARBA" id="ARBA00022679"/>
    </source>
</evidence>
<dbReference type="PROSITE" id="PS50075">
    <property type="entry name" value="CARRIER"/>
    <property type="match status" value="1"/>
</dbReference>
<dbReference type="SMART" id="SM00822">
    <property type="entry name" value="PKS_KR"/>
    <property type="match status" value="1"/>
</dbReference>
<dbReference type="InterPro" id="IPR013120">
    <property type="entry name" value="FAR_NAD-bd"/>
</dbReference>
<dbReference type="CDD" id="cd08956">
    <property type="entry name" value="KR_3_FAS_SDR_x"/>
    <property type="match status" value="1"/>
</dbReference>
<dbReference type="InterPro" id="IPR020807">
    <property type="entry name" value="PKS_DH"/>
</dbReference>
<feature type="region of interest" description="Disordered" evidence="10">
    <location>
        <begin position="1066"/>
        <end position="1138"/>
    </location>
</feature>
<dbReference type="Gene3D" id="3.10.129.110">
    <property type="entry name" value="Polyketide synthase dehydratase"/>
    <property type="match status" value="1"/>
</dbReference>
<dbReference type="InterPro" id="IPR014030">
    <property type="entry name" value="Ketoacyl_synth_N"/>
</dbReference>
<reference evidence="14" key="1">
    <citation type="submission" date="2022-10" db="EMBL/GenBank/DDBJ databases">
        <title>The complete genomes of actinobacterial strains from the NBC collection.</title>
        <authorList>
            <person name="Joergensen T.S."/>
            <person name="Alvarez Arevalo M."/>
            <person name="Sterndorff E.B."/>
            <person name="Faurdal D."/>
            <person name="Vuksanovic O."/>
            <person name="Mourched A.-S."/>
            <person name="Charusanti P."/>
            <person name="Shaw S."/>
            <person name="Blin K."/>
            <person name="Weber T."/>
        </authorList>
    </citation>
    <scope>NUCLEOTIDE SEQUENCE</scope>
    <source>
        <strain evidence="14">NBC 00180</strain>
    </source>
</reference>
<feature type="domain" description="Carrier" evidence="11">
    <location>
        <begin position="1778"/>
        <end position="1856"/>
    </location>
</feature>
<dbReference type="PROSITE" id="PS00606">
    <property type="entry name" value="KS3_1"/>
    <property type="match status" value="1"/>
</dbReference>
<evidence type="ECO:0000259" key="12">
    <source>
        <dbReference type="PROSITE" id="PS52004"/>
    </source>
</evidence>
<comment type="caution">
    <text evidence="9">Lacks conserved residue(s) required for the propagation of feature annotation.</text>
</comment>
<dbReference type="PANTHER" id="PTHR43775:SF51">
    <property type="entry name" value="INACTIVE PHENOLPHTHIOCEROL SYNTHESIS POLYKETIDE SYNTHASE TYPE I PKS1-RELATED"/>
    <property type="match status" value="1"/>
</dbReference>
<dbReference type="Gene3D" id="3.30.70.3290">
    <property type="match status" value="1"/>
</dbReference>
<dbReference type="InterPro" id="IPR010080">
    <property type="entry name" value="Thioester_reductase-like_dom"/>
</dbReference>
<dbReference type="NCBIfam" id="TIGR01746">
    <property type="entry name" value="Thioester-redct"/>
    <property type="match status" value="1"/>
</dbReference>
<evidence type="ECO:0000256" key="1">
    <source>
        <dbReference type="ARBA" id="ARBA00001957"/>
    </source>
</evidence>
<dbReference type="Gene3D" id="3.40.50.720">
    <property type="entry name" value="NAD(P)-binding Rossmann-like Domain"/>
    <property type="match status" value="2"/>
</dbReference>
<dbReference type="InterPro" id="IPR036291">
    <property type="entry name" value="NAD(P)-bd_dom_sf"/>
</dbReference>
<dbReference type="InterPro" id="IPR014043">
    <property type="entry name" value="Acyl_transferase_dom"/>
</dbReference>
<evidence type="ECO:0000256" key="10">
    <source>
        <dbReference type="SAM" id="MobiDB-lite"/>
    </source>
</evidence>
<dbReference type="InterPro" id="IPR016036">
    <property type="entry name" value="Malonyl_transacylase_ACP-bd"/>
</dbReference>
<organism evidence="14">
    <name type="scientific">Streptomyces sp. NBC_00180</name>
    <dbReference type="NCBI Taxonomy" id="2903632"/>
    <lineage>
        <taxon>Bacteria</taxon>
        <taxon>Bacillati</taxon>
        <taxon>Actinomycetota</taxon>
        <taxon>Actinomycetes</taxon>
        <taxon>Kitasatosporales</taxon>
        <taxon>Streptomycetaceae</taxon>
        <taxon>Streptomyces</taxon>
    </lineage>
</organism>
<keyword evidence="8" id="KW-0012">Acyltransferase</keyword>
<comment type="cofactor">
    <cofactor evidence="1">
        <name>pantetheine 4'-phosphate</name>
        <dbReference type="ChEBI" id="CHEBI:47942"/>
    </cofactor>
</comment>
<dbReference type="InterPro" id="IPR036736">
    <property type="entry name" value="ACP-like_sf"/>
</dbReference>
<evidence type="ECO:0000256" key="7">
    <source>
        <dbReference type="ARBA" id="ARBA00023268"/>
    </source>
</evidence>
<dbReference type="Pfam" id="PF00550">
    <property type="entry name" value="PP-binding"/>
    <property type="match status" value="1"/>
</dbReference>
<dbReference type="InterPro" id="IPR020841">
    <property type="entry name" value="PKS_Beta-ketoAc_synthase_dom"/>
</dbReference>
<dbReference type="FunFam" id="3.40.47.10:FF:000019">
    <property type="entry name" value="Polyketide synthase type I"/>
    <property type="match status" value="1"/>
</dbReference>
<dbReference type="Pfam" id="PF00698">
    <property type="entry name" value="Acyl_transf_1"/>
    <property type="match status" value="1"/>
</dbReference>
<dbReference type="InterPro" id="IPR006162">
    <property type="entry name" value="Ppantetheine_attach_site"/>
</dbReference>
<keyword evidence="7" id="KW-0511">Multifunctional enzyme</keyword>
<evidence type="ECO:0000313" key="14">
    <source>
        <dbReference type="EMBL" id="WTP90338.1"/>
    </source>
</evidence>
<dbReference type="InterPro" id="IPR001227">
    <property type="entry name" value="Ac_transferase_dom_sf"/>
</dbReference>
<dbReference type="CDD" id="cd00833">
    <property type="entry name" value="PKS"/>
    <property type="match status" value="1"/>
</dbReference>
<dbReference type="InterPro" id="IPR057326">
    <property type="entry name" value="KR_dom"/>
</dbReference>
<dbReference type="InterPro" id="IPR016035">
    <property type="entry name" value="Acyl_Trfase/lysoPLipase"/>
</dbReference>
<dbReference type="GO" id="GO:0033068">
    <property type="term" value="P:macrolide biosynthetic process"/>
    <property type="evidence" value="ECO:0007669"/>
    <property type="project" value="UniProtKB-ARBA"/>
</dbReference>
<dbReference type="Pfam" id="PF16197">
    <property type="entry name" value="KAsynt_C_assoc"/>
    <property type="match status" value="1"/>
</dbReference>
<name>A0AAU1I806_9ACTN</name>
<keyword evidence="3" id="KW-0596">Phosphopantetheine</keyword>
<evidence type="ECO:0000259" key="11">
    <source>
        <dbReference type="PROSITE" id="PS50075"/>
    </source>
</evidence>
<protein>
    <submittedName>
        <fullName evidence="14">Thioester reductase domain-containing protein</fullName>
    </submittedName>
</protein>
<dbReference type="PANTHER" id="PTHR43775">
    <property type="entry name" value="FATTY ACID SYNTHASE"/>
    <property type="match status" value="1"/>
</dbReference>
<dbReference type="InterPro" id="IPR055123">
    <property type="entry name" value="SpnB-like_Rossmann"/>
</dbReference>
<dbReference type="Pfam" id="PF08990">
    <property type="entry name" value="Docking"/>
    <property type="match status" value="1"/>
</dbReference>
<dbReference type="InterPro" id="IPR016039">
    <property type="entry name" value="Thiolase-like"/>
</dbReference>
<dbReference type="PROSITE" id="PS52004">
    <property type="entry name" value="KS3_2"/>
    <property type="match status" value="1"/>
</dbReference>
<dbReference type="SMART" id="SM00823">
    <property type="entry name" value="PKS_PP"/>
    <property type="match status" value="1"/>
</dbReference>
<dbReference type="Pfam" id="PF21089">
    <property type="entry name" value="PKS_DH_N"/>
    <property type="match status" value="1"/>
</dbReference>
<dbReference type="Pfam" id="PF07993">
    <property type="entry name" value="NAD_binding_4"/>
    <property type="match status" value="1"/>
</dbReference>
<dbReference type="GO" id="GO:0004312">
    <property type="term" value="F:fatty acid synthase activity"/>
    <property type="evidence" value="ECO:0007669"/>
    <property type="project" value="TreeGrafter"/>
</dbReference>
<feature type="region of interest" description="N-terminal hotdog fold" evidence="9">
    <location>
        <begin position="950"/>
        <end position="1073"/>
    </location>
</feature>
<dbReference type="SMART" id="SM01294">
    <property type="entry name" value="PKS_PP_betabranch"/>
    <property type="match status" value="1"/>
</dbReference>
<evidence type="ECO:0000256" key="3">
    <source>
        <dbReference type="ARBA" id="ARBA00022450"/>
    </source>
</evidence>
<dbReference type="Gene3D" id="1.10.1200.10">
    <property type="entry name" value="ACP-like"/>
    <property type="match status" value="1"/>
</dbReference>
<dbReference type="GO" id="GO:0031177">
    <property type="term" value="F:phosphopantetheine binding"/>
    <property type="evidence" value="ECO:0007669"/>
    <property type="project" value="InterPro"/>
</dbReference>
<proteinExistence type="predicted"/>
<dbReference type="InterPro" id="IPR018201">
    <property type="entry name" value="Ketoacyl_synth_AS"/>
</dbReference>
<dbReference type="Pfam" id="PF02801">
    <property type="entry name" value="Ketoacyl-synt_C"/>
    <property type="match status" value="1"/>
</dbReference>
<dbReference type="SMART" id="SM00827">
    <property type="entry name" value="PKS_AT"/>
    <property type="match status" value="1"/>
</dbReference>
<dbReference type="InterPro" id="IPR015083">
    <property type="entry name" value="NorB/c/GfsB-D-like_docking"/>
</dbReference>
<dbReference type="SMART" id="SM00826">
    <property type="entry name" value="PKS_DH"/>
    <property type="match status" value="1"/>
</dbReference>
<sequence length="2258" mass="237571">MSADMSRAQEQAQTKEQKLVDYLKWVTADLRKARERIDTLESAATEPVAIVGMACRFPGGVESPDDLWRLAAEGRDAISPFPTDRGWDLDALYSTDRDEPGTSYTRDAGFLDGAALFDADFFGISPREARAMDPQQRVLLETAWEAFEDAGIDPATLRGSRTAVFAGVIEQSYLGLEGPSELEGHLMTGKLSSVASGRISYTFGLEGPAVSIDTACSSSLVALHLAVESVRRGESTLALAGGATITATPGGFVDFSRQGGLAPDGRIKSFAAAADGTSWSEGVGLLVVERLSDAVRNGHRVLAVVRGSAVNQDGASNGLTAPNGPSQERVIRQALENARLGPADVDAVEAHGTGTRLGDPIEAQALLATYGRDRERPLWLGSLKSNIGHTVAAAGVGGVIKMVQAMRHGVLPRTLHVDRPTPMVDWTSGAVELLTEAREWPARASAPRRAAVSAFGVSGTNAHVILEEAPAGEAAPAAEAAAPESPDRTLPAVSWLLSAPDEDALRAQARRLHQHVAAHPEQSATDLAYSLATTRTLHDRRVVLTGTGRDELADALHHLAAEPGAAPASVEALSRPGGLAVVFSGQGAQRAGMGRELYGAFPVFAGALDEVCGVLDPLLGGSLREVLFASEGSAGAGLLGRTGWTQPGLFAFEVALFRLVESWGVRPDFVVGHSVGELVAAYVAGVMGLGEAGRLVVARAGLMQGLPAGGVMVAVEASEGEVRAAIGGCGRGDGVGVAAVNGPSAVVVSGAGDAVGEVLGALPGRRVRRLEVSHAFHSPLMEPMLEEFRSVAKEVRYGAPRLGVVSTVTGRVAVGEDLRSADYWVTQVREPVRYADAVTTLYEQGVRTVVEIGPGGVLTALARTVLADRDDIAVHALQRPDRTEPSALVDGIGTLHARGVTVDWEAFFAGTGARRVQLPTYAFRHQRYWAEALVAGSRDAGGFGLDSTDHPLLGAALFPGDRDEALFTARLSARTNHLLAAHTVAGETVVPNTVLAELAVRAGDETGCTAVDELVVDTPLVLPRDGALHLQVRVGEPDTAGRRVLTVHARPDDADASWTRHAHGLLSEGPLVPSADTEPGTPWPPSDVEPLTGGESVEGADTASGVVPATGAESASGAEPVTTTVPRTGSELDGIDAPDAPDVPSALYDRFAAAGVHYGPAYRGLTRMWRRGGELFAEVDLASDVDPRDEGFGLHPALLEAALQPLYATGLPGLPPAATRWRGLRLYATGAGSLRVHLAPLPGADDTYAVRLTDPAGQPVAVADAVTVGPVRAEALRAARSRHRDALHHVEWLPRPLPAASLNWLTLGSSAHPDVQAVVAAATATGEPIGAVRLDLTTPAGPAAEDAVRDTVGLALSWARQWLAQETLATTPLVVVTRGAVAVTGDEGVTDPAAAAAWGLLRSAQSETPGRIVLVDTDTDTDLDLDPGLGLDLDPGLGLDVDVDTSSVPDALSAVVASGEPQAAIRVTTPGGAPRIHVPRLLRTPLPEPATDGPRTVWDPDGTVLVTGGTGSLGAHFARHLVTHHGVRHLLLVSRRGPDAPGATELRSELHALGASVTVAACDVADRTALARVLASVPAEHPLRGVVHTAGVLDDGVIGSQTPQRLDAVLRPKADAAWALHELTRDADLTAFVLFSSVAAAVGGPGQSTYAAANAHLDALAQHRAASGLPATSIAWGLWEQETGLTGGLTETDLKRIARSGFRTVPQELGTALFDLALDTGRPYLVATPLDIPALRRQPQVPVLLRSLVRVPARAKARGAADAGPALADRLAGLGEEEQLTVVLDAVLAEIARVLGRTDPTGTDPERPLQSSGFDSLTSVELRNRLATLTGLRLAATLVFDHPTPRALAAHLRIELLAARDATEPSGPALAVEYAADLDLPADIRPADEVVRTVTDPSDILVTGASGFLGAFLVRDLMRTTTARVHCLVRGADDETAYRRLRSSLTWYRVWDDIDESRLRVRAGDLADERLGLTEEVFDDLARTVDAVYHAGATVHWLHPYEALRAANVHGTREILRLAARHRTVPVHYISTVGVFNGPVTPGVPLRVTDPTGPAEALPSGYLQSKWVAEQLVGLARDRGLPVSVHRVDVISGDTRNGACQTRDFVWLSLKGLLQAQAAPAGVDGRFHLLPVDYVSAAIVGISQREPAGGTFHLFNRSSLSLADCVSYLRELGYRLDETDRERWSAAVRSDRDNALLPLLHAFEMMTSDTDGFYPPIDTTETEAALVGTDITCPPLTRELFARYVEFFVQEGHFPPAP</sequence>
<dbReference type="Pfam" id="PF00109">
    <property type="entry name" value="ketoacyl-synt"/>
    <property type="match status" value="1"/>
</dbReference>
<dbReference type="InterPro" id="IPR020806">
    <property type="entry name" value="PKS_PP-bd"/>
</dbReference>
<dbReference type="EMBL" id="CP108140">
    <property type="protein sequence ID" value="WTP90338.1"/>
    <property type="molecule type" value="Genomic_DNA"/>
</dbReference>
<accession>A0AAU1I806</accession>
<dbReference type="PROSITE" id="PS00012">
    <property type="entry name" value="PHOSPHOPANTETHEINE"/>
    <property type="match status" value="1"/>
</dbReference>
<dbReference type="SMART" id="SM00825">
    <property type="entry name" value="PKS_KS"/>
    <property type="match status" value="1"/>
</dbReference>
<dbReference type="SUPFAM" id="SSF55048">
    <property type="entry name" value="Probable ACP-binding domain of malonyl-CoA ACP transacylase"/>
    <property type="match status" value="1"/>
</dbReference>
<gene>
    <name evidence="14" type="ORF">OG477_35480</name>
</gene>
<evidence type="ECO:0000259" key="13">
    <source>
        <dbReference type="PROSITE" id="PS52019"/>
    </source>
</evidence>
<dbReference type="InterPro" id="IPR014031">
    <property type="entry name" value="Ketoacyl_synth_C"/>
</dbReference>
<keyword evidence="6" id="KW-0045">Antibiotic biosynthesis</keyword>
<dbReference type="SUPFAM" id="SSF51735">
    <property type="entry name" value="NAD(P)-binding Rossmann-fold domains"/>
    <property type="match status" value="3"/>
</dbReference>
<dbReference type="PROSITE" id="PS52019">
    <property type="entry name" value="PKS_MFAS_DH"/>
    <property type="match status" value="1"/>
</dbReference>
<dbReference type="GO" id="GO:0006633">
    <property type="term" value="P:fatty acid biosynthetic process"/>
    <property type="evidence" value="ECO:0007669"/>
    <property type="project" value="InterPro"/>
</dbReference>
<dbReference type="InterPro" id="IPR049552">
    <property type="entry name" value="PKS_DH_N"/>
</dbReference>
<dbReference type="InterPro" id="IPR050091">
    <property type="entry name" value="PKS_NRPS_Biosynth_Enz"/>
</dbReference>
<dbReference type="InterPro" id="IPR049900">
    <property type="entry name" value="PKS_mFAS_DH"/>
</dbReference>
<dbReference type="GO" id="GO:0004315">
    <property type="term" value="F:3-oxoacyl-[acyl-carrier-protein] synthase activity"/>
    <property type="evidence" value="ECO:0007669"/>
    <property type="project" value="InterPro"/>
</dbReference>
<dbReference type="FunFam" id="1.10.1200.10:FF:000007">
    <property type="entry name" value="Probable polyketide synthase pks17"/>
    <property type="match status" value="1"/>
</dbReference>
<feature type="region of interest" description="C-terminal hotdog fold" evidence="9">
    <location>
        <begin position="1137"/>
        <end position="1277"/>
    </location>
</feature>
<dbReference type="Pfam" id="PF22953">
    <property type="entry name" value="SpnB_Rossmann"/>
    <property type="match status" value="1"/>
</dbReference>
<dbReference type="Gene3D" id="3.40.47.10">
    <property type="match status" value="1"/>
</dbReference>
<evidence type="ECO:0000256" key="2">
    <source>
        <dbReference type="ARBA" id="ARBA00004792"/>
    </source>
</evidence>
<dbReference type="SUPFAM" id="SSF53901">
    <property type="entry name" value="Thiolase-like"/>
    <property type="match status" value="1"/>
</dbReference>
<feature type="domain" description="PKS/mFAS DH" evidence="13">
    <location>
        <begin position="950"/>
        <end position="1277"/>
    </location>
</feature>
<evidence type="ECO:0000256" key="6">
    <source>
        <dbReference type="ARBA" id="ARBA00023194"/>
    </source>
</evidence>
<evidence type="ECO:0000256" key="9">
    <source>
        <dbReference type="PROSITE-ProRule" id="PRU01363"/>
    </source>
</evidence>
<evidence type="ECO:0000256" key="4">
    <source>
        <dbReference type="ARBA" id="ARBA00022553"/>
    </source>
</evidence>
<keyword evidence="4" id="KW-0597">Phosphoprotein</keyword>
<dbReference type="Gene3D" id="3.40.366.10">
    <property type="entry name" value="Malonyl-Coenzyme A Acyl Carrier Protein, domain 2"/>
    <property type="match status" value="1"/>
</dbReference>
<dbReference type="InterPro" id="IPR013968">
    <property type="entry name" value="PKS_KR"/>
</dbReference>
<feature type="domain" description="Ketosynthase family 3 (KS3)" evidence="12">
    <location>
        <begin position="45"/>
        <end position="468"/>
    </location>
</feature>